<evidence type="ECO:0000313" key="2">
    <source>
        <dbReference type="Proteomes" id="UP001497392"/>
    </source>
</evidence>
<dbReference type="Proteomes" id="UP001497392">
    <property type="component" value="Unassembled WGS sequence"/>
</dbReference>
<gene>
    <name evidence="1" type="primary">g4645</name>
    <name evidence="1" type="ORF">VP750_LOCUS3962</name>
</gene>
<name>A0ABP1FQT1_9CHLO</name>
<proteinExistence type="predicted"/>
<sequence>MSTGTNGVDSSVSDTLDFELEDIKYTGNQQFSDFFNRRVPRDDGFWHKFDEIVLRLVEKLNWDTRLRLDYNQVMLEHKDWRERIFEAAMVLFQAKTGKEPDLEQFVWALLHLSHVVREICMALLAWYVTDVDLSKHFATPHGKASPLSIVDMKTAEDVMKAIEKREIIDTKGPSVAVALDVALFSKGSSDVQKWISSRMAAKQKARAEGWGHEAAEQERFLARRSIAISNILRQMVANQLEQANNPLDGNCCLLDSMMSDPSFFKDKTDICAAYIKSSRILEVYKVHKPEGCRDGQLELIAVKHNVHGLSSWHDIAQQDFHLGSNGLLMACVEGQMNKSAWDMDMRQKWHWRGREYVPRKVATTKGGSIVAKAMEEIVPKSKGGWTFLMRGQSMGIDKSKEGFQTLEMCTVAAGLSLRFNSSHKGKYGQAAVVKEAYWHTYDNIKVNQHLACLTVGHWVPNAPSRSRSDGATKVSIIAAKNSLLWGLESMWT</sequence>
<accession>A0ABP1FQT1</accession>
<evidence type="ECO:0000313" key="1">
    <source>
        <dbReference type="EMBL" id="CAL5222303.1"/>
    </source>
</evidence>
<dbReference type="EMBL" id="CAXHTA020000006">
    <property type="protein sequence ID" value="CAL5222303.1"/>
    <property type="molecule type" value="Genomic_DNA"/>
</dbReference>
<keyword evidence="2" id="KW-1185">Reference proteome</keyword>
<comment type="caution">
    <text evidence="1">The sequence shown here is derived from an EMBL/GenBank/DDBJ whole genome shotgun (WGS) entry which is preliminary data.</text>
</comment>
<organism evidence="1 2">
    <name type="scientific">Coccomyxa viridis</name>
    <dbReference type="NCBI Taxonomy" id="1274662"/>
    <lineage>
        <taxon>Eukaryota</taxon>
        <taxon>Viridiplantae</taxon>
        <taxon>Chlorophyta</taxon>
        <taxon>core chlorophytes</taxon>
        <taxon>Trebouxiophyceae</taxon>
        <taxon>Trebouxiophyceae incertae sedis</taxon>
        <taxon>Coccomyxaceae</taxon>
        <taxon>Coccomyxa</taxon>
    </lineage>
</organism>
<protein>
    <submittedName>
        <fullName evidence="1">G4645 protein</fullName>
    </submittedName>
</protein>
<reference evidence="1 2" key="1">
    <citation type="submission" date="2024-06" db="EMBL/GenBank/DDBJ databases">
        <authorList>
            <person name="Kraege A."/>
            <person name="Thomma B."/>
        </authorList>
    </citation>
    <scope>NUCLEOTIDE SEQUENCE [LARGE SCALE GENOMIC DNA]</scope>
</reference>